<protein>
    <submittedName>
        <fullName evidence="2">Lipase</fullName>
    </submittedName>
</protein>
<dbReference type="AlphaFoldDB" id="A0A2T3N2Z9"/>
<dbReference type="Pfam" id="PF01764">
    <property type="entry name" value="Lipase_3"/>
    <property type="match status" value="1"/>
</dbReference>
<dbReference type="GO" id="GO:0006629">
    <property type="term" value="P:lipid metabolic process"/>
    <property type="evidence" value="ECO:0007669"/>
    <property type="project" value="InterPro"/>
</dbReference>
<dbReference type="InterPro" id="IPR002921">
    <property type="entry name" value="Fungal_lipase-type"/>
</dbReference>
<evidence type="ECO:0000313" key="2">
    <source>
        <dbReference type="EMBL" id="PSW06721.1"/>
    </source>
</evidence>
<dbReference type="Proteomes" id="UP000240904">
    <property type="component" value="Unassembled WGS sequence"/>
</dbReference>
<comment type="caution">
    <text evidence="2">The sequence shown here is derived from an EMBL/GenBank/DDBJ whole genome shotgun (WGS) entry which is preliminary data.</text>
</comment>
<evidence type="ECO:0000313" key="3">
    <source>
        <dbReference type="Proteomes" id="UP000240904"/>
    </source>
</evidence>
<accession>A0A2T3N2Z9</accession>
<evidence type="ECO:0000259" key="1">
    <source>
        <dbReference type="Pfam" id="PF01764"/>
    </source>
</evidence>
<keyword evidence="3" id="KW-1185">Reference proteome</keyword>
<dbReference type="RefSeq" id="WP_107282085.1">
    <property type="nucleotide sequence ID" value="NZ_PYMC01000002.1"/>
</dbReference>
<dbReference type="PANTHER" id="PTHR45856">
    <property type="entry name" value="ALPHA/BETA-HYDROLASES SUPERFAMILY PROTEIN"/>
    <property type="match status" value="1"/>
</dbReference>
<dbReference type="SUPFAM" id="SSF53474">
    <property type="entry name" value="alpha/beta-Hydrolases"/>
    <property type="match status" value="1"/>
</dbReference>
<proteinExistence type="predicted"/>
<name>A0A2T3N2Z9_9GAMM</name>
<dbReference type="CDD" id="cd00519">
    <property type="entry name" value="Lipase_3"/>
    <property type="match status" value="1"/>
</dbReference>
<dbReference type="InterPro" id="IPR051218">
    <property type="entry name" value="Sec_MonoDiacylglyc_Lipase"/>
</dbReference>
<dbReference type="OrthoDB" id="5522031at2"/>
<organism evidence="2 3">
    <name type="scientific">Photobacterium lipolyticum</name>
    <dbReference type="NCBI Taxonomy" id="266810"/>
    <lineage>
        <taxon>Bacteria</taxon>
        <taxon>Pseudomonadati</taxon>
        <taxon>Pseudomonadota</taxon>
        <taxon>Gammaproteobacteria</taxon>
        <taxon>Vibrionales</taxon>
        <taxon>Vibrionaceae</taxon>
        <taxon>Photobacterium</taxon>
    </lineage>
</organism>
<dbReference type="Gene3D" id="3.40.50.1820">
    <property type="entry name" value="alpha/beta hydrolase"/>
    <property type="match status" value="1"/>
</dbReference>
<sequence length="281" mass="31891">MINVKQYKSALDRHNALAMAKLSKLVYSDTDAKNKKPHEAYILQQLKANDSGYRNVTGYDRNTAQGMLVEHDSFIAVVFRGTDEIGDWVDNLRAFAVSALFGDFHRGFYESVDGIWSEMEKDLNELKQAIVKDGNGTKHRRPVFFAGHSLGGAMATIAAAKYINEDKQFTAVYTYGQPRAMTRSTARIFNAEAKNRLHRFQNNEDIVTRVPARVMNYSHVGQCCYIDADGQIHTDPGFWFRFMDYIEGAVDSLKKMTSLGAVDDHDIDKYIAAVEKWDYDE</sequence>
<feature type="domain" description="Fungal lipase-type" evidence="1">
    <location>
        <begin position="77"/>
        <end position="213"/>
    </location>
</feature>
<reference evidence="2 3" key="1">
    <citation type="submission" date="2018-03" db="EMBL/GenBank/DDBJ databases">
        <title>Whole genome sequencing of Histamine producing bacteria.</title>
        <authorList>
            <person name="Butler K."/>
        </authorList>
    </citation>
    <scope>NUCLEOTIDE SEQUENCE [LARGE SCALE GENOMIC DNA]</scope>
    <source>
        <strain evidence="2 3">DSM 16190</strain>
    </source>
</reference>
<dbReference type="InterPro" id="IPR029058">
    <property type="entry name" value="AB_hydrolase_fold"/>
</dbReference>
<dbReference type="EMBL" id="PYMC01000002">
    <property type="protein sequence ID" value="PSW06721.1"/>
    <property type="molecule type" value="Genomic_DNA"/>
</dbReference>
<gene>
    <name evidence="2" type="ORF">C9I89_04085</name>
</gene>
<dbReference type="PANTHER" id="PTHR45856:SF24">
    <property type="entry name" value="FUNGAL LIPASE-LIKE DOMAIN-CONTAINING PROTEIN"/>
    <property type="match status" value="1"/>
</dbReference>